<dbReference type="Pfam" id="PF00303">
    <property type="entry name" value="Thymidylat_synt"/>
    <property type="match status" value="1"/>
</dbReference>
<dbReference type="SUPFAM" id="SSF55831">
    <property type="entry name" value="Thymidylate synthase/dCMP hydroxymethylase"/>
    <property type="match status" value="1"/>
</dbReference>
<name>A0A1H8SMM0_9BACI</name>
<dbReference type="PANTHER" id="PTHR11548">
    <property type="entry name" value="THYMIDYLATE SYNTHASE 1"/>
    <property type="match status" value="1"/>
</dbReference>
<evidence type="ECO:0000256" key="2">
    <source>
        <dbReference type="ARBA" id="ARBA00022603"/>
    </source>
</evidence>
<dbReference type="GO" id="GO:0006231">
    <property type="term" value="P:dTMP biosynthetic process"/>
    <property type="evidence" value="ECO:0007669"/>
    <property type="project" value="InterPro"/>
</dbReference>
<dbReference type="STRING" id="872970.SAMN04488134_11338"/>
<organism evidence="6 7">
    <name type="scientific">Amphibacillus marinus</name>
    <dbReference type="NCBI Taxonomy" id="872970"/>
    <lineage>
        <taxon>Bacteria</taxon>
        <taxon>Bacillati</taxon>
        <taxon>Bacillota</taxon>
        <taxon>Bacilli</taxon>
        <taxon>Bacillales</taxon>
        <taxon>Bacillaceae</taxon>
        <taxon>Amphibacillus</taxon>
    </lineage>
</organism>
<evidence type="ECO:0000256" key="1">
    <source>
        <dbReference type="ARBA" id="ARBA00011947"/>
    </source>
</evidence>
<evidence type="ECO:0000256" key="3">
    <source>
        <dbReference type="ARBA" id="ARBA00022679"/>
    </source>
</evidence>
<dbReference type="Proteomes" id="UP000199300">
    <property type="component" value="Unassembled WGS sequence"/>
</dbReference>
<reference evidence="6 7" key="1">
    <citation type="submission" date="2016-10" db="EMBL/GenBank/DDBJ databases">
        <authorList>
            <person name="de Groot N.N."/>
        </authorList>
    </citation>
    <scope>NUCLEOTIDE SEQUENCE [LARGE SCALE GENOMIC DNA]</scope>
    <source>
        <strain evidence="6 7">CGMCC 1.10434</strain>
    </source>
</reference>
<dbReference type="GO" id="GO:0005829">
    <property type="term" value="C:cytosol"/>
    <property type="evidence" value="ECO:0007669"/>
    <property type="project" value="TreeGrafter"/>
</dbReference>
<dbReference type="InterPro" id="IPR000398">
    <property type="entry name" value="Thymidylate_synthase"/>
</dbReference>
<evidence type="ECO:0000313" key="6">
    <source>
        <dbReference type="EMBL" id="SEO79756.1"/>
    </source>
</evidence>
<accession>A0A1H8SMM0</accession>
<keyword evidence="3" id="KW-0808">Transferase</keyword>
<evidence type="ECO:0000256" key="4">
    <source>
        <dbReference type="ARBA" id="ARBA00022727"/>
    </source>
</evidence>
<sequence>MFYSFTGKDANEVWSKATSELMSEQNITTPSRSGNNIELLHALIHIEDPTQRWTTNRVPPISIGFALAELIWILFGSKDAKVINYWNPSLPRFSGISDQYHGAYGYRIRHNFQIDQLERAYLTLKNNTDSRQVVISIWDPKIDSPDNQGQPVNQDIPCNICSLLKVRNNKLEWTQIMRSNDILLGLPYNLIQFTSLQEVIAGWLDVDIGSYTHYSDSLHLYCRDLEKVGISNDLKILNKDSLFLGKEECFYNVNEIYKRMMKIAYNDNISEDELYEISELDSNSSAYRNIMYIITLYVADRKGFKLLSERILKKCTNELFVFLWRNWKGEK</sequence>
<dbReference type="OrthoDB" id="9774633at2"/>
<dbReference type="RefSeq" id="WP_091499863.1">
    <property type="nucleotide sequence ID" value="NZ_FODJ01000013.1"/>
</dbReference>
<gene>
    <name evidence="6" type="ORF">SAMN04488134_11338</name>
</gene>
<dbReference type="Gene3D" id="3.30.572.10">
    <property type="entry name" value="Thymidylate synthase/dCMP hydroxymethylase domain"/>
    <property type="match status" value="1"/>
</dbReference>
<dbReference type="GO" id="GO:0004799">
    <property type="term" value="F:thymidylate synthase activity"/>
    <property type="evidence" value="ECO:0007669"/>
    <property type="project" value="UniProtKB-EC"/>
</dbReference>
<dbReference type="EMBL" id="FODJ01000013">
    <property type="protein sequence ID" value="SEO79756.1"/>
    <property type="molecule type" value="Genomic_DNA"/>
</dbReference>
<dbReference type="GO" id="GO:0032259">
    <property type="term" value="P:methylation"/>
    <property type="evidence" value="ECO:0007669"/>
    <property type="project" value="UniProtKB-KW"/>
</dbReference>
<dbReference type="InterPro" id="IPR023451">
    <property type="entry name" value="Thymidate_synth/dCMP_Mease_dom"/>
</dbReference>
<dbReference type="PRINTS" id="PR00108">
    <property type="entry name" value="THYMDSNTHASE"/>
</dbReference>
<dbReference type="CDD" id="cd00351">
    <property type="entry name" value="TS_Pyrimidine_HMase"/>
    <property type="match status" value="1"/>
</dbReference>
<dbReference type="EC" id="2.1.1.45" evidence="1"/>
<evidence type="ECO:0000259" key="5">
    <source>
        <dbReference type="Pfam" id="PF00303"/>
    </source>
</evidence>
<dbReference type="InterPro" id="IPR045097">
    <property type="entry name" value="Thymidate_synth/dCMP_Mease"/>
</dbReference>
<dbReference type="AlphaFoldDB" id="A0A1H8SMM0"/>
<proteinExistence type="predicted"/>
<keyword evidence="7" id="KW-1185">Reference proteome</keyword>
<dbReference type="PANTHER" id="PTHR11548:SF1">
    <property type="entry name" value="THYMIDYLATE SYNTHASE 1"/>
    <property type="match status" value="1"/>
</dbReference>
<feature type="domain" description="Thymidylate synthase/dCMP hydroxymethylase" evidence="5">
    <location>
        <begin position="63"/>
        <end position="228"/>
    </location>
</feature>
<evidence type="ECO:0000313" key="7">
    <source>
        <dbReference type="Proteomes" id="UP000199300"/>
    </source>
</evidence>
<keyword evidence="2" id="KW-0489">Methyltransferase</keyword>
<protein>
    <recommendedName>
        <fullName evidence="1">thymidylate synthase</fullName>
        <ecNumber evidence="1">2.1.1.45</ecNumber>
    </recommendedName>
</protein>
<keyword evidence="4" id="KW-0545">Nucleotide biosynthesis</keyword>
<dbReference type="InterPro" id="IPR036926">
    <property type="entry name" value="Thymidate_synth/dCMP_Mease_sf"/>
</dbReference>